<name>F3QPS0_9BACT</name>
<proteinExistence type="predicted"/>
<dbReference type="Proteomes" id="UP000005546">
    <property type="component" value="Unassembled WGS sequence"/>
</dbReference>
<organism evidence="1 2">
    <name type="scientific">Paraprevotella xylaniphila YIT 11841</name>
    <dbReference type="NCBI Taxonomy" id="762982"/>
    <lineage>
        <taxon>Bacteria</taxon>
        <taxon>Pseudomonadati</taxon>
        <taxon>Bacteroidota</taxon>
        <taxon>Bacteroidia</taxon>
        <taxon>Bacteroidales</taxon>
        <taxon>Prevotellaceae</taxon>
        <taxon>Paraprevotella</taxon>
    </lineage>
</organism>
<sequence>MRDFVFFVTVGGRRDMDDSRSGWLGILTICKMCRENYEIASNNMGTYRAWEHGAFLANKFSTVFILVKEHEYFGLYSYNQKGFVV</sequence>
<dbReference type="EMBL" id="AFBR01000005">
    <property type="protein sequence ID" value="EGG57845.1"/>
    <property type="molecule type" value="Genomic_DNA"/>
</dbReference>
<dbReference type="HOGENOM" id="CLU_2509710_0_0_10"/>
<reference evidence="1 2" key="1">
    <citation type="submission" date="2011-02" db="EMBL/GenBank/DDBJ databases">
        <authorList>
            <person name="Weinstock G."/>
            <person name="Sodergren E."/>
            <person name="Clifton S."/>
            <person name="Fulton L."/>
            <person name="Fulton B."/>
            <person name="Courtney L."/>
            <person name="Fronick C."/>
            <person name="Harrison M."/>
            <person name="Strong C."/>
            <person name="Farmer C."/>
            <person name="Delahaunty K."/>
            <person name="Markovic C."/>
            <person name="Hall O."/>
            <person name="Minx P."/>
            <person name="Tomlinson C."/>
            <person name="Mitreva M."/>
            <person name="Hou S."/>
            <person name="Chen J."/>
            <person name="Wollam A."/>
            <person name="Pepin K.H."/>
            <person name="Johnson M."/>
            <person name="Bhonagiri V."/>
            <person name="Zhang X."/>
            <person name="Suruliraj S."/>
            <person name="Warren W."/>
            <person name="Chinwalla A."/>
            <person name="Mardis E.R."/>
            <person name="Wilson R.K."/>
        </authorList>
    </citation>
    <scope>NUCLEOTIDE SEQUENCE [LARGE SCALE GENOMIC DNA]</scope>
    <source>
        <strain evidence="1 2">YIT 11841</strain>
    </source>
</reference>
<evidence type="ECO:0000313" key="1">
    <source>
        <dbReference type="EMBL" id="EGG57845.1"/>
    </source>
</evidence>
<keyword evidence="2" id="KW-1185">Reference proteome</keyword>
<gene>
    <name evidence="1" type="ORF">HMPREF9442_00157</name>
</gene>
<dbReference type="STRING" id="762982.HMPREF9442_00157"/>
<comment type="caution">
    <text evidence="1">The sequence shown here is derived from an EMBL/GenBank/DDBJ whole genome shotgun (WGS) entry which is preliminary data.</text>
</comment>
<dbReference type="AlphaFoldDB" id="F3QPS0"/>
<protein>
    <submittedName>
        <fullName evidence="1">Uncharacterized protein</fullName>
    </submittedName>
</protein>
<evidence type="ECO:0000313" key="2">
    <source>
        <dbReference type="Proteomes" id="UP000005546"/>
    </source>
</evidence>
<accession>F3QPS0</accession>